<feature type="signal peptide" evidence="1">
    <location>
        <begin position="1"/>
        <end position="19"/>
    </location>
</feature>
<dbReference type="Proteomes" id="UP000000238">
    <property type="component" value="Chromosome"/>
</dbReference>
<feature type="chain" id="PRO_5004215156" evidence="1">
    <location>
        <begin position="20"/>
        <end position="185"/>
    </location>
</feature>
<dbReference type="OrthoDB" id="7068745at2"/>
<evidence type="ECO:0000313" key="3">
    <source>
        <dbReference type="Proteomes" id="UP000000238"/>
    </source>
</evidence>
<dbReference type="HOGENOM" id="CLU_1459376_0_0_6"/>
<dbReference type="PROSITE" id="PS51257">
    <property type="entry name" value="PROKAR_LIPOPROTEIN"/>
    <property type="match status" value="1"/>
</dbReference>
<name>Q2S847_HAHCH</name>
<dbReference type="STRING" id="349521.HCH_06538"/>
<accession>Q2S847</accession>
<keyword evidence="1" id="KW-0732">Signal</keyword>
<proteinExistence type="predicted"/>
<dbReference type="AlphaFoldDB" id="Q2S847"/>
<protein>
    <submittedName>
        <fullName evidence="2">Uncharacterized protein</fullName>
    </submittedName>
</protein>
<dbReference type="RefSeq" id="WP_011400229.1">
    <property type="nucleotide sequence ID" value="NC_007645.1"/>
</dbReference>
<gene>
    <name evidence="2" type="ordered locus">HCH_06538</name>
</gene>
<sequence length="185" mass="20575">MKKIIFSSFLLIATASCSAEEVECHYKASFVQEAAVTDSSVALSHWSTERDRKSDEYIKKLYLVYKNGDIAVIEHKYCDMYNFEVSYSFSSQNPAPTSQSIGQIVAKHAQYAQLTPTYSPSLSSIVTSELEKNAFNGQKPLSLGLPQEPLTFDDFVEYSVSFLPNKESNILQSSLSFYMGIGGAD</sequence>
<dbReference type="KEGG" id="hch:HCH_06538"/>
<reference evidence="2 3" key="1">
    <citation type="journal article" date="2005" name="Nucleic Acids Res.">
        <title>Genomic blueprint of Hahella chejuensis, a marine microbe producing an algicidal agent.</title>
        <authorList>
            <person name="Jeong H."/>
            <person name="Yim J.H."/>
            <person name="Lee C."/>
            <person name="Choi S.-H."/>
            <person name="Park Y.K."/>
            <person name="Yoon S.H."/>
            <person name="Hur C.-G."/>
            <person name="Kang H.-Y."/>
            <person name="Kim D."/>
            <person name="Lee H.H."/>
            <person name="Park K.H."/>
            <person name="Park S.-H."/>
            <person name="Park H.-S."/>
            <person name="Lee H.K."/>
            <person name="Oh T.K."/>
            <person name="Kim J.F."/>
        </authorList>
    </citation>
    <scope>NUCLEOTIDE SEQUENCE [LARGE SCALE GENOMIC DNA]</scope>
    <source>
        <strain evidence="2 3">KCTC 2396</strain>
    </source>
</reference>
<keyword evidence="3" id="KW-1185">Reference proteome</keyword>
<organism evidence="2 3">
    <name type="scientific">Hahella chejuensis (strain KCTC 2396)</name>
    <dbReference type="NCBI Taxonomy" id="349521"/>
    <lineage>
        <taxon>Bacteria</taxon>
        <taxon>Pseudomonadati</taxon>
        <taxon>Pseudomonadota</taxon>
        <taxon>Gammaproteobacteria</taxon>
        <taxon>Oceanospirillales</taxon>
        <taxon>Hahellaceae</taxon>
        <taxon>Hahella</taxon>
    </lineage>
</organism>
<dbReference type="EMBL" id="CP000155">
    <property type="protein sequence ID" value="ABC33177.1"/>
    <property type="molecule type" value="Genomic_DNA"/>
</dbReference>
<evidence type="ECO:0000313" key="2">
    <source>
        <dbReference type="EMBL" id="ABC33177.1"/>
    </source>
</evidence>
<evidence type="ECO:0000256" key="1">
    <source>
        <dbReference type="SAM" id="SignalP"/>
    </source>
</evidence>